<protein>
    <submittedName>
        <fullName evidence="2">Protein kinase domain-containing protein</fullName>
    </submittedName>
</protein>
<reference evidence="2" key="1">
    <citation type="submission" date="2022-11" db="UniProtKB">
        <authorList>
            <consortium name="WormBaseParasite"/>
        </authorList>
    </citation>
    <scope>IDENTIFICATION</scope>
</reference>
<name>A0AC34GP57_9BILA</name>
<organism evidence="1 2">
    <name type="scientific">Panagrolaimus sp. ES5</name>
    <dbReference type="NCBI Taxonomy" id="591445"/>
    <lineage>
        <taxon>Eukaryota</taxon>
        <taxon>Metazoa</taxon>
        <taxon>Ecdysozoa</taxon>
        <taxon>Nematoda</taxon>
        <taxon>Chromadorea</taxon>
        <taxon>Rhabditida</taxon>
        <taxon>Tylenchina</taxon>
        <taxon>Panagrolaimomorpha</taxon>
        <taxon>Panagrolaimoidea</taxon>
        <taxon>Panagrolaimidae</taxon>
        <taxon>Panagrolaimus</taxon>
    </lineage>
</organism>
<dbReference type="WBParaSite" id="ES5_v2.g5608.t1">
    <property type="protein sequence ID" value="ES5_v2.g5608.t1"/>
    <property type="gene ID" value="ES5_v2.g5608"/>
</dbReference>
<accession>A0AC34GP57</accession>
<evidence type="ECO:0000313" key="2">
    <source>
        <dbReference type="WBParaSite" id="ES5_v2.g5608.t1"/>
    </source>
</evidence>
<evidence type="ECO:0000313" key="1">
    <source>
        <dbReference type="Proteomes" id="UP000887579"/>
    </source>
</evidence>
<dbReference type="Proteomes" id="UP000887579">
    <property type="component" value="Unplaced"/>
</dbReference>
<proteinExistence type="predicted"/>
<sequence>MEKADTDLSLYILRFGAVIDPKKFAAITWQIISGIKAIHEKTLIHLDIKPENILVCGQYFKICDFGFVTESSKKPYRYKGTRTTVAPEVIMEHVYGKEADIWSLGVVFYFIRTGKYPFKIGSDKKDVLIDIVRKVKLDGIIKNQIKEFFKNRHVTYAAKTSIFDNKIIYYRHKNIISPF</sequence>